<dbReference type="STRING" id="203122.Sde_3268"/>
<dbReference type="AlphaFoldDB" id="Q21FK6"/>
<keyword evidence="1" id="KW-0472">Membrane</keyword>
<dbReference type="KEGG" id="sde:Sde_3268"/>
<dbReference type="EMBL" id="CP000282">
    <property type="protein sequence ID" value="ABD82523.1"/>
    <property type="molecule type" value="Genomic_DNA"/>
</dbReference>
<reference evidence="2 3" key="1">
    <citation type="journal article" date="2008" name="PLoS Genet.">
        <title>Complete genome sequence of the complex carbohydrate-degrading marine bacterium, Saccharophagus degradans strain 2-40 T.</title>
        <authorList>
            <person name="Weiner R.M."/>
            <person name="Taylor L.E.II."/>
            <person name="Henrissat B."/>
            <person name="Hauser L."/>
            <person name="Land M."/>
            <person name="Coutinho P.M."/>
            <person name="Rancurel C."/>
            <person name="Saunders E.H."/>
            <person name="Longmire A.G."/>
            <person name="Zhang H."/>
            <person name="Bayer E.A."/>
            <person name="Gilbert H.J."/>
            <person name="Larimer F."/>
            <person name="Zhulin I.B."/>
            <person name="Ekborg N.A."/>
            <person name="Lamed R."/>
            <person name="Richardson P.M."/>
            <person name="Borovok I."/>
            <person name="Hutcheson S."/>
        </authorList>
    </citation>
    <scope>NUCLEOTIDE SEQUENCE [LARGE SCALE GENOMIC DNA]</scope>
    <source>
        <strain evidence="3">2-40 / ATCC 43961 / DSM 17024</strain>
    </source>
</reference>
<name>Q21FK6_SACD2</name>
<organism evidence="2 3">
    <name type="scientific">Saccharophagus degradans (strain 2-40 / ATCC 43961 / DSM 17024)</name>
    <dbReference type="NCBI Taxonomy" id="203122"/>
    <lineage>
        <taxon>Bacteria</taxon>
        <taxon>Pseudomonadati</taxon>
        <taxon>Pseudomonadota</taxon>
        <taxon>Gammaproteobacteria</taxon>
        <taxon>Cellvibrionales</taxon>
        <taxon>Cellvibrionaceae</taxon>
        <taxon>Saccharophagus</taxon>
    </lineage>
</organism>
<dbReference type="HOGENOM" id="CLU_1282455_0_0_6"/>
<feature type="transmembrane region" description="Helical" evidence="1">
    <location>
        <begin position="17"/>
        <end position="36"/>
    </location>
</feature>
<protein>
    <submittedName>
        <fullName evidence="2">Uncharacterized protein</fullName>
    </submittedName>
</protein>
<accession>Q21FK6</accession>
<keyword evidence="1" id="KW-1133">Transmembrane helix</keyword>
<evidence type="ECO:0000313" key="2">
    <source>
        <dbReference type="EMBL" id="ABD82523.1"/>
    </source>
</evidence>
<dbReference type="Proteomes" id="UP000001947">
    <property type="component" value="Chromosome"/>
</dbReference>
<sequence length="215" mass="24073">MGVDNYEVQMLRHIPQVAILGVVIYGCIAWVYYAVWSGAYLQAISSYAPLANTLQKQKLVPKHEVQESKVEFASRYPAAIARDTPDESIAALRNALFQEKRESIQQDTLGNYFVDMSSPGFDNEEWLYSAWPLYFPDEYQLNEGVSGCASGGFYVPLQAKASVVVITDTNIQAFHYVCSYQPALQQYLLVKAEPQQSIKAAISIIAQHYSLSVVQ</sequence>
<keyword evidence="1" id="KW-0812">Transmembrane</keyword>
<keyword evidence="3" id="KW-1185">Reference proteome</keyword>
<gene>
    <name evidence="2" type="ordered locus">Sde_3268</name>
</gene>
<proteinExistence type="predicted"/>
<evidence type="ECO:0000313" key="3">
    <source>
        <dbReference type="Proteomes" id="UP000001947"/>
    </source>
</evidence>
<evidence type="ECO:0000256" key="1">
    <source>
        <dbReference type="SAM" id="Phobius"/>
    </source>
</evidence>
<dbReference type="OrthoDB" id="5741530at2"/>